<name>A0A9J6GTS5_HAELO</name>
<reference evidence="1 2" key="1">
    <citation type="journal article" date="2020" name="Cell">
        <title>Large-Scale Comparative Analyses of Tick Genomes Elucidate Their Genetic Diversity and Vector Capacities.</title>
        <authorList>
            <consortium name="Tick Genome and Microbiome Consortium (TIGMIC)"/>
            <person name="Jia N."/>
            <person name="Wang J."/>
            <person name="Shi W."/>
            <person name="Du L."/>
            <person name="Sun Y."/>
            <person name="Zhan W."/>
            <person name="Jiang J.F."/>
            <person name="Wang Q."/>
            <person name="Zhang B."/>
            <person name="Ji P."/>
            <person name="Bell-Sakyi L."/>
            <person name="Cui X.M."/>
            <person name="Yuan T.T."/>
            <person name="Jiang B.G."/>
            <person name="Yang W.F."/>
            <person name="Lam T.T."/>
            <person name="Chang Q.C."/>
            <person name="Ding S.J."/>
            <person name="Wang X.J."/>
            <person name="Zhu J.G."/>
            <person name="Ruan X.D."/>
            <person name="Zhao L."/>
            <person name="Wei J.T."/>
            <person name="Ye R.Z."/>
            <person name="Que T.C."/>
            <person name="Du C.H."/>
            <person name="Zhou Y.H."/>
            <person name="Cheng J.X."/>
            <person name="Dai P.F."/>
            <person name="Guo W.B."/>
            <person name="Han X.H."/>
            <person name="Huang E.J."/>
            <person name="Li L.F."/>
            <person name="Wei W."/>
            <person name="Gao Y.C."/>
            <person name="Liu J.Z."/>
            <person name="Shao H.Z."/>
            <person name="Wang X."/>
            <person name="Wang C.C."/>
            <person name="Yang T.C."/>
            <person name="Huo Q.B."/>
            <person name="Li W."/>
            <person name="Chen H.Y."/>
            <person name="Chen S.E."/>
            <person name="Zhou L.G."/>
            <person name="Ni X.B."/>
            <person name="Tian J.H."/>
            <person name="Sheng Y."/>
            <person name="Liu T."/>
            <person name="Pan Y.S."/>
            <person name="Xia L.Y."/>
            <person name="Li J."/>
            <person name="Zhao F."/>
            <person name="Cao W.C."/>
        </authorList>
    </citation>
    <scope>NUCLEOTIDE SEQUENCE [LARGE SCALE GENOMIC DNA]</scope>
    <source>
        <strain evidence="1">HaeL-2018</strain>
    </source>
</reference>
<organism evidence="1 2">
    <name type="scientific">Haemaphysalis longicornis</name>
    <name type="common">Bush tick</name>
    <dbReference type="NCBI Taxonomy" id="44386"/>
    <lineage>
        <taxon>Eukaryota</taxon>
        <taxon>Metazoa</taxon>
        <taxon>Ecdysozoa</taxon>
        <taxon>Arthropoda</taxon>
        <taxon>Chelicerata</taxon>
        <taxon>Arachnida</taxon>
        <taxon>Acari</taxon>
        <taxon>Parasitiformes</taxon>
        <taxon>Ixodida</taxon>
        <taxon>Ixodoidea</taxon>
        <taxon>Ixodidae</taxon>
        <taxon>Haemaphysalinae</taxon>
        <taxon>Haemaphysalis</taxon>
    </lineage>
</organism>
<protein>
    <submittedName>
        <fullName evidence="1">Uncharacterized protein</fullName>
    </submittedName>
</protein>
<gene>
    <name evidence="1" type="ORF">HPB48_001682</name>
</gene>
<keyword evidence="2" id="KW-1185">Reference proteome</keyword>
<sequence>MNKASSLPDFIALSEESPDAISLTSPHPHFFHLWEAIRSFIKGWKQQRLNRRLKRWIAILTEEAACYAAHMCKENLLLLCDILGANSVHQTWRLLRYPMEPSKIKTESNKPCKKMFHSPQDIPGSPSWTNTFRSI</sequence>
<accession>A0A9J6GTS5</accession>
<evidence type="ECO:0000313" key="1">
    <source>
        <dbReference type="EMBL" id="KAH9378909.1"/>
    </source>
</evidence>
<dbReference type="VEuPathDB" id="VectorBase:HLOH_041350"/>
<dbReference type="AlphaFoldDB" id="A0A9J6GTS5"/>
<dbReference type="Proteomes" id="UP000821853">
    <property type="component" value="Unassembled WGS sequence"/>
</dbReference>
<dbReference type="EMBL" id="JABSTR010000009">
    <property type="protein sequence ID" value="KAH9378909.1"/>
    <property type="molecule type" value="Genomic_DNA"/>
</dbReference>
<comment type="caution">
    <text evidence="1">The sequence shown here is derived from an EMBL/GenBank/DDBJ whole genome shotgun (WGS) entry which is preliminary data.</text>
</comment>
<proteinExistence type="predicted"/>
<evidence type="ECO:0000313" key="2">
    <source>
        <dbReference type="Proteomes" id="UP000821853"/>
    </source>
</evidence>